<dbReference type="Proteomes" id="UP000306192">
    <property type="component" value="Unassembled WGS sequence"/>
</dbReference>
<comment type="caution">
    <text evidence="4">The sequence shown here is derived from an EMBL/GenBank/DDBJ whole genome shotgun (WGS) entry which is preliminary data.</text>
</comment>
<dbReference type="AlphaFoldDB" id="A0A4T2C6A8"/>
<feature type="signal peptide" evidence="2">
    <location>
        <begin position="1"/>
        <end position="37"/>
    </location>
</feature>
<evidence type="ECO:0000256" key="1">
    <source>
        <dbReference type="SAM" id="Phobius"/>
    </source>
</evidence>
<dbReference type="RefSeq" id="WP_136641046.1">
    <property type="nucleotide sequence ID" value="NZ_QYRT01000006.1"/>
</dbReference>
<feature type="transmembrane region" description="Helical" evidence="1">
    <location>
        <begin position="291"/>
        <end position="310"/>
    </location>
</feature>
<keyword evidence="1" id="KW-0472">Membrane</keyword>
<gene>
    <name evidence="4" type="ORF">D4765_04365</name>
</gene>
<dbReference type="Pfam" id="PF14344">
    <property type="entry name" value="DUF4397"/>
    <property type="match status" value="1"/>
</dbReference>
<protein>
    <submittedName>
        <fullName evidence="4">DUF4397 domain-containing protein</fullName>
    </submittedName>
</protein>
<proteinExistence type="predicted"/>
<name>A0A4T2C6A8_9MICO</name>
<keyword evidence="1" id="KW-0812">Transmembrane</keyword>
<evidence type="ECO:0000256" key="2">
    <source>
        <dbReference type="SAM" id="SignalP"/>
    </source>
</evidence>
<feature type="chain" id="PRO_5020304851" evidence="2">
    <location>
        <begin position="38"/>
        <end position="321"/>
    </location>
</feature>
<evidence type="ECO:0000313" key="4">
    <source>
        <dbReference type="EMBL" id="TIH39319.1"/>
    </source>
</evidence>
<evidence type="ECO:0000313" key="5">
    <source>
        <dbReference type="Proteomes" id="UP000306192"/>
    </source>
</evidence>
<dbReference type="InterPro" id="IPR025510">
    <property type="entry name" value="DUF4397"/>
</dbReference>
<sequence>MTSVHENRSTWSKVAAATVAVSAGLLLTVFGASSAQAATAAPQAASQAASQSAAPVAAAANTGWIRLAHLSPDTKAVDIQLTALSGGQVLESLTNVIYGQVSDYMALPQGTYVVAMVPAGGDMAHPLIQTSINVTQGQPMTVAAIGTNAKLTTAVFPDDLTTPTDGQSRVRVIQASTTVPSVSIATSAGAVIATDAKEGTATNYASVPAGPWNLALTGAGAAASTTQITLGAGTVSSLFVLDNASGGVTIKSVTDAASVGAALPTGGIQTGGGWAAEHVAGATGARVSDTVGLALSGSMLAALALAILLVRRSNRLATGGK</sequence>
<accession>A0A4T2C6A8</accession>
<dbReference type="OrthoDB" id="9783299at2"/>
<feature type="domain" description="DUF4397" evidence="3">
    <location>
        <begin position="64"/>
        <end position="184"/>
    </location>
</feature>
<keyword evidence="1" id="KW-1133">Transmembrane helix</keyword>
<evidence type="ECO:0000259" key="3">
    <source>
        <dbReference type="Pfam" id="PF14344"/>
    </source>
</evidence>
<keyword evidence="2" id="KW-0732">Signal</keyword>
<keyword evidence="5" id="KW-1185">Reference proteome</keyword>
<reference evidence="4 5" key="1">
    <citation type="journal article" date="2019" name="Microorganisms">
        <title>Systematic Affiliation and Genome Analysis of Subtercola vilae DB165(T) with Particular Emphasis on Cold Adaptation of an Isolate from a High-Altitude Cold Volcano Lake.</title>
        <authorList>
            <person name="Villalobos A.S."/>
            <person name="Wiese J."/>
            <person name="Imhoff J.F."/>
            <person name="Dorador C."/>
            <person name="Keller A."/>
            <person name="Hentschel U."/>
        </authorList>
    </citation>
    <scope>NUCLEOTIDE SEQUENCE [LARGE SCALE GENOMIC DNA]</scope>
    <source>
        <strain evidence="4 5">DB165</strain>
    </source>
</reference>
<organism evidence="4 5">
    <name type="scientific">Subtercola vilae</name>
    <dbReference type="NCBI Taxonomy" id="2056433"/>
    <lineage>
        <taxon>Bacteria</taxon>
        <taxon>Bacillati</taxon>
        <taxon>Actinomycetota</taxon>
        <taxon>Actinomycetes</taxon>
        <taxon>Micrococcales</taxon>
        <taxon>Microbacteriaceae</taxon>
        <taxon>Subtercola</taxon>
    </lineage>
</organism>
<dbReference type="EMBL" id="QYRT01000006">
    <property type="protein sequence ID" value="TIH39319.1"/>
    <property type="molecule type" value="Genomic_DNA"/>
</dbReference>